<keyword evidence="3" id="KW-0597">Phosphoprotein</keyword>
<dbReference type="Gene3D" id="3.40.50.12780">
    <property type="entry name" value="N-terminal domain of ligase-like"/>
    <property type="match status" value="3"/>
</dbReference>
<dbReference type="InterPro" id="IPR025110">
    <property type="entry name" value="AMP-bd_C"/>
</dbReference>
<dbReference type="InterPro" id="IPR020845">
    <property type="entry name" value="AMP-binding_CS"/>
</dbReference>
<dbReference type="InterPro" id="IPR009081">
    <property type="entry name" value="PP-bd_ACP"/>
</dbReference>
<protein>
    <recommendedName>
        <fullName evidence="5">Carrier domain-containing protein</fullName>
    </recommendedName>
</protein>
<dbReference type="InterPro" id="IPR045851">
    <property type="entry name" value="AMP-bd_C_sf"/>
</dbReference>
<evidence type="ECO:0000256" key="1">
    <source>
        <dbReference type="ARBA" id="ARBA00004924"/>
    </source>
</evidence>
<dbReference type="InterPro" id="IPR023213">
    <property type="entry name" value="CAT-like_dom_sf"/>
</dbReference>
<evidence type="ECO:0000313" key="7">
    <source>
        <dbReference type="Proteomes" id="UP001152049"/>
    </source>
</evidence>
<feature type="domain" description="Carrier" evidence="5">
    <location>
        <begin position="1871"/>
        <end position="1948"/>
    </location>
</feature>
<gene>
    <name evidence="6" type="ORF">NW762_012761</name>
</gene>
<dbReference type="GO" id="GO:0044550">
    <property type="term" value="P:secondary metabolite biosynthetic process"/>
    <property type="evidence" value="ECO:0007669"/>
    <property type="project" value="TreeGrafter"/>
</dbReference>
<dbReference type="OrthoDB" id="416786at2759"/>
<feature type="domain" description="Carrier" evidence="5">
    <location>
        <begin position="4150"/>
        <end position="4229"/>
    </location>
</feature>
<dbReference type="GO" id="GO:0005737">
    <property type="term" value="C:cytoplasm"/>
    <property type="evidence" value="ECO:0007669"/>
    <property type="project" value="TreeGrafter"/>
</dbReference>
<dbReference type="SUPFAM" id="SSF56801">
    <property type="entry name" value="Acetyl-CoA synthetase-like"/>
    <property type="match status" value="3"/>
</dbReference>
<dbReference type="PROSITE" id="PS50075">
    <property type="entry name" value="CARRIER"/>
    <property type="match status" value="5"/>
</dbReference>
<evidence type="ECO:0000256" key="2">
    <source>
        <dbReference type="ARBA" id="ARBA00022450"/>
    </source>
</evidence>
<dbReference type="FunFam" id="3.40.50.12780:FF:000024">
    <property type="entry name" value="Nonribosomal siderophore peptide synthase SidC"/>
    <property type="match status" value="1"/>
</dbReference>
<evidence type="ECO:0000256" key="4">
    <source>
        <dbReference type="ARBA" id="ARBA00022598"/>
    </source>
</evidence>
<dbReference type="NCBIfam" id="NF003417">
    <property type="entry name" value="PRK04813.1"/>
    <property type="match status" value="3"/>
</dbReference>
<dbReference type="FunFam" id="3.30.300.30:FF:000015">
    <property type="entry name" value="Nonribosomal peptide synthase SidD"/>
    <property type="match status" value="1"/>
</dbReference>
<keyword evidence="7" id="KW-1185">Reference proteome</keyword>
<evidence type="ECO:0000256" key="3">
    <source>
        <dbReference type="ARBA" id="ARBA00022553"/>
    </source>
</evidence>
<dbReference type="GO" id="GO:0043041">
    <property type="term" value="P:amino acid activation for nonribosomal peptide biosynthetic process"/>
    <property type="evidence" value="ECO:0007669"/>
    <property type="project" value="TreeGrafter"/>
</dbReference>
<keyword evidence="4" id="KW-0436">Ligase</keyword>
<dbReference type="PANTHER" id="PTHR45527">
    <property type="entry name" value="NONRIBOSOMAL PEPTIDE SYNTHETASE"/>
    <property type="match status" value="1"/>
</dbReference>
<evidence type="ECO:0000259" key="5">
    <source>
        <dbReference type="PROSITE" id="PS50075"/>
    </source>
</evidence>
<dbReference type="InterPro" id="IPR006162">
    <property type="entry name" value="Ppantetheine_attach_site"/>
</dbReference>
<dbReference type="EMBL" id="JAOQAZ010000036">
    <property type="protein sequence ID" value="KAJ4248424.1"/>
    <property type="molecule type" value="Genomic_DNA"/>
</dbReference>
<evidence type="ECO:0000313" key="6">
    <source>
        <dbReference type="EMBL" id="KAJ4248424.1"/>
    </source>
</evidence>
<dbReference type="InterPro" id="IPR036736">
    <property type="entry name" value="ACP-like_sf"/>
</dbReference>
<dbReference type="Gene3D" id="3.30.559.10">
    <property type="entry name" value="Chloramphenicol acetyltransferase-like domain"/>
    <property type="match status" value="4"/>
</dbReference>
<accession>A0A9W8RPV7</accession>
<dbReference type="Proteomes" id="UP001152049">
    <property type="component" value="Unassembled WGS sequence"/>
</dbReference>
<keyword evidence="2" id="KW-0596">Phosphopantetheine</keyword>
<reference evidence="6" key="1">
    <citation type="submission" date="2022-09" db="EMBL/GenBank/DDBJ databases">
        <title>Fusarium specimens isolated from Avocado Roots.</title>
        <authorList>
            <person name="Stajich J."/>
            <person name="Roper C."/>
            <person name="Heimlech-Rivalta G."/>
        </authorList>
    </citation>
    <scope>NUCLEOTIDE SEQUENCE</scope>
    <source>
        <strain evidence="6">CF00136</strain>
    </source>
</reference>
<feature type="domain" description="Carrier" evidence="5">
    <location>
        <begin position="3594"/>
        <end position="3668"/>
    </location>
</feature>
<comment type="pathway">
    <text evidence="1">Siderophore biosynthesis.</text>
</comment>
<dbReference type="SMART" id="SM00823">
    <property type="entry name" value="PKS_PP"/>
    <property type="match status" value="3"/>
</dbReference>
<dbReference type="Pfam" id="PF00668">
    <property type="entry name" value="Condensation"/>
    <property type="match status" value="5"/>
</dbReference>
<dbReference type="CDD" id="cd05930">
    <property type="entry name" value="A_NRPS"/>
    <property type="match status" value="1"/>
</dbReference>
<feature type="domain" description="Carrier" evidence="5">
    <location>
        <begin position="740"/>
        <end position="821"/>
    </location>
</feature>
<name>A0A9W8RPV7_9HYPO</name>
<dbReference type="InterPro" id="IPR001242">
    <property type="entry name" value="Condensation_dom"/>
</dbReference>
<dbReference type="SUPFAM" id="SSF52777">
    <property type="entry name" value="CoA-dependent acyltransferases"/>
    <property type="match status" value="10"/>
</dbReference>
<dbReference type="Gene3D" id="3.30.559.30">
    <property type="entry name" value="Nonribosomal peptide synthetase, condensation domain"/>
    <property type="match status" value="5"/>
</dbReference>
<dbReference type="Pfam" id="PF00550">
    <property type="entry name" value="PP-binding"/>
    <property type="match status" value="3"/>
</dbReference>
<dbReference type="PANTHER" id="PTHR45527:SF1">
    <property type="entry name" value="FATTY ACID SYNTHASE"/>
    <property type="match status" value="1"/>
</dbReference>
<dbReference type="InterPro" id="IPR000873">
    <property type="entry name" value="AMP-dep_synth/lig_dom"/>
</dbReference>
<dbReference type="PROSITE" id="PS00012">
    <property type="entry name" value="PHOSPHOPANTETHEINE"/>
    <property type="match status" value="2"/>
</dbReference>
<sequence length="4703" mass="513196">MQDANASTRPPVTQFRPLHTRIELETQPEAQLTWTSSIELRASEDVILRAFLRLVALVTIVDSGETFCVQDTARCGYIWTRAGQQNDDHSFVPYRDEIPTDFSIGSGKALQLHVTDDQIQLKAQAGKVSQPGLDALGQILQDIIRNLSESGSKDVTRWTQPSVLNIPSRERPVSLLPNESQSAQPALLHHWFEQMVKDYPQRIALDFLTNFESEDRTQYTYQQVSNAATALAAKLHQVGSKSDAAVKTVAVAMGPCPELYTGYIATLKAGLAFCPIPVDAPQDRKNALLADLEPVAVLAAGDLDAFRTNAETISVSNFLEACNNEPESLSPVCVSENDPAYILYTSGTTGMPKGVIVSHISASCTVSAFSNHYGFCPPDAPSDRPVRWFQGAAPTFDISLFEIFWTLSTGSTLCCAPRHLTMENIDRVLTALKADITNVTPSFASLIDPSSLRGLMVGGETLNTRLLQDFSQFNPKNEEIPAVPQGIYNGYGPTEVTIYSIAQAHVPANQRGSVIGSPLSTCGALIIDEQTQGLEPVPMGATGELVLTGPQVSRLGYLNRQEETAKAFVDDEKLGRVYRTGDRARIVWNEQSEPVIEFLGRMSDDQVKLSGRRVELGEIESVLASKVESVQQTLACVWKPQDGTSGSEKVMSLVVLDPKSTVDFEAVKSQCVEAAGRHLPDYMRPVRIIQVDALPRSASGKVDRKAASAYVRSELQQLPNGNHRTAQTEEEALENAEDAELEAELVDLLRAIVSDDSAAASSLTATSLLIEAGVDSLRAMRFLRDIRKHRPESKHLQPSLSSLLDPEASVRSVFFKAASSDEVKVQDRIADFASSHLSESLDKLDGISEADVETVLPATSTQSQLAVSFAMDRRNYISHTVLQLRSNVSPEALEKAVNIVLERHDIYRCAFVACDDDLSPFAQVVLRSDAWRKWTGSSPRVVRQQGSTRDSQQWLNKAHEYLDFGEQRLYHVQIIQDDEADSAGLLVISMAHCICDGASLEVLQSDIHREYAALSPFARPSLYDIVSDWVSGLSVETDKYWKDSLKDWEALSFHALSGNNVKTSAPGISTDYEHAMVHFTSDIQWQKLEAKSRRLGASPLSVLQASWSLLLRILSEANTEDIVFGSVLSGQNEAVHAPTFSVVPCRVPLPDQQTIGELTNLLISSSRFAQSKRNLSFGVFETLPYNTALALQAYASPEAVSGQSQDAPWTDVQSLAIRYDFDIFAEVFPMTAVSPSDTVLFKVTYRDDALSETSAQVIVKQFAALTEKLLDSQANDLVHALPARLPRDLLSAEGTIPIPTEDPEEKAREEKERVEVLHAQFENQAAATPDLLALSFYQSLDASPVNLTYSELDARANGLANVLREEDVEVIPICMQRSVELYVSILAILKAGSAWSPIDETSPIQRRTSLIARTQGKVLLTTTDSFHLVEPCLAHESLAGVRVVLVDQYADNKTPVRAEPRRSLQASIAGQDLAYLLWTSGTTGEPKGVMVQHYAAANAMRDLQVQVEHDDKMGQVRTLQLSAYSFDVFVQDLFYTWGLAGSLISGTRELVLGTFTEFINKTRPTHAHLTPSFGASIDVEEIKGSTLQFVTFIGEKLTEDVAEAWAAPEITRKAYNTYGPAENAVVSTMRQFFGKSRDQAKAANVGFPLTPCTAYVVREVVDPNDTNKKRWDLVPRYGVGELALGGAQVAKGYLNNEAKTTKAFIQGGAGIDERIYLTGDMVRLNDHGFEFLGRNDDLVKITGIRIELSEISAACAIVKDEEPAVEHVETLYLPRPEASGGDANHKVVVTFVSVKKEGVDTAKIRAQVFQKAREVLPAYMVPGHVVVLDTTMPRTASNKVDRKALQSIYNSSDLNVLAGRDATATESVAKVEWSKDQLSVVTAIAENFNVPLEPLDPNDSLAGLGFSSLQVTKLAWTLRRQIKCTVGVLDLMRCQTLGELVDVVVQSINKTKNSEQTETTPEKSWVSSVQDKLTESLHGDLRPSNTSCILPATPVQESLLVETMVEPGAYWSHRLFDLGHLGEVDAGRLQAAWTAAASHLDILRTVFAPLSQFTVHDKAAKDISTGQWAREQRVNAAILQLIIDKPIVRWTTFQNADAETLASLAKQLQLELAPVNSANPPWAVTFSQGDNKMMLSMHHALHDGESSRMLLEIVAKFYRHPEQSSTITSQALQMADGMNLGLLPSVSQRDQAYSAWNKRLSALVETDGPLNAPFPDLTGSRQKPMRTIFSSKTTLPTELLKSSAGLPDLPRLVQSAFGCILAAVLELKTVVLGQTVTQRVLHPDLGRVVGPAMATLPFVVRTHASTAEELWAEMARDASSLSQLAHSLHPVDIKKMINEGSGDSHAPFPALFVYHPATDGSDAIDAGLEVFHESGQALSLNVEHPMALNIFEADNIIELTGDSRRISQAMLDLMLEQILNQARAMLEHPKKPLGQLNNFMSRELVSVVGEPISLVGTEIATNPAELVTKQATEHPDWIAVEEIYLEEDSDGDDLITTTTLTYRELEVLVNAIASKLISHAANLQPDDVVALYLGRDPKSLAAILAIFKCGYIYLPIDGGLPAARKQLLVRDANAKLVITTEDLVGDLNLDSESDPPAVFLPEGDDELDLISAWPDTVSSRPPANGEGGYLLYTSGSTGRPKGVRVTNESLLHYIAAMTKRLIEANADTANLGGIGKYLNVASRAFDTHLTSMFAAWHLGFRSSIGKDRDGIFASLQQVINEVKITHMGSVPSVLFQLGLRLKDVPSMRVLTFGGEKASHELFEQLNTGNPDAALMNFYGPTEATVGCMSHIVGHHSNARNLGLPLPGLEALLLVSGEGDEKVVARKGQPGEFCIAGPQVAVGYLDRPEENAKGFQDTTLLGGGEKRIYRTGDIMRMMHDGTVEFLGRRDQQTKIRGQRFEIGEVEAFVKKVVAEQGSLDVAAAVVEQRLIGFLARKKGALLKTELDAEPELIPHPSQPLQAVITAVEQACQQGLPAFMVPEMAWVSRIPYLVASGKVDTKLLIKLGKDFLSSQSEPQVINDPSTANVTPLNAAEEEVVAALEEVVGSAIIATPTSTIRSLGIDSLSGMHLLSTLKKRGFSKVSLADLVSHSCSVGSIAQAVGADVTFDQKSNISTKDLSLHDLGPSAHHLNEADVTAVLPCLPLQSSLVALSRNWLDSDETSGADVPYVTEFNYQLAPGTDVAQWRRLAEEIFSSEAMLRTCFFQREEDGKVFQVVLKSPPSPFENDNTAVGIVSQMNSRPPVRLQIDESQASGNAIVSLRIHHALYDGAAISMLRRKIEEAYINGQGVSSDSQSLSTLQSLATHCDLDDEEIKTIQSSWQARLRHARPCRVGRDPDESREYTMARSVRRLAFIATELKTKLQQGAEPVSISTAFQLATTLCLAHLTKQRSIAYGFTMSLRPLLSHVAKDINNFVGPCLNTIVHAIELEAASEILPHLAERVNQAHADACQGNMALATADKVQRWAGLEEKLFDSLLTVNVLPTDNESIGSKDIPGHMEPLPGKAKLDMALTIDIDLHADGKIDLMLASAGVLTDAQLEDVSTLFENVLANSANNASTIQEFASVNYEVNGLTDGLPSGVSELPMARPSDEGYQAALACVRSTAGRLLRLDEADIEESTSLYRLGLDSINVLPFVKLINKSEGVKITANAVIRARTVQGVAELVQQAKNKRGVTVVNGHSKNGELIHENSAGQKSYDQVLQQLAGDLLFIATPLQEGMLSASMAIADQAYTYTHTMQLSDTAHAQDSPDFERFYAAVRDTVQACEILRTRFVFTNNDEAPWVGLVSPTEQSDLVNWYVSETGLVQLRIHHALYDAKSIQTIWQLFREMYAKRLVGHLESGEDEESTKYLFRPFARSSRIAQQGAVSFWSNTVQDYTYTPAAFSDESMHASSSFYFSLSDTDLSKLQAKCREAHVTPKSAMQLAWAKVLCETLYKQADVVFGEVITANGGDNDAIVGPTINTVPLRARLTGQPGASSIEKALSELQTLGDNARGENGMVSLRAIQTSWRSSRPDGVDTSAGLFQSLFVYDGIITSGGDGSSKGPIVPVGAKTPASTNDSIKSAAYDDYPLIVSFRIRDGELHGALRAKMSDEDVGKLGGQLEAALRYIVSEDLQGSALDPTHAHLANVPKAKEHLPAKPVINGHTNGVDSEGFTDKVDAIVDIVKKVIGNKIKGKEISSNTRLVNIGLDSISAIRFSKMLRKQMGIHASVFEIVRGASVYDIAKKSVSREVNGVKKSKDEVPVLDKSLKPVVADKLSLSESQIKSISPVLSGQRGTLQQWLHGGKRFFEAPWAYRIVDESIGSSKVTDYWTSLCQAHDILRTTFVHTGGSAGLVQVTLDESVSAANRVNIVQDATISIQELIQKHVRQSNAEPSDLREPPARLSFLEASDGKAVVLRVHHALYDAWSIKMIQKDLVRLFDAESIQPVESVQSAVQEIAKFRQPEAEQKYWKQHLAGAQDTVIEAAVQGKAPLGQHFKAHHADVLPQDIANTLADDNRARTRTSVAVIVAYARALGQLTGRSQPTFGFNYSSRSLTSADGEHTLDLTGMSIPTMTVVPLSVNVDAALDSVEDHLAQLSKFAQADSLDKVAPKFNSYINILYSEEVAGSQVNDTKTHILQRHRLGEPLASEYFTKGEPSPITSTVDGLDTSSMNDNVFYFNVLVRQNGNINMDASGTEDLLIGDDGLVSKFVERFNAELVKVIQEE</sequence>
<dbReference type="Pfam" id="PF00501">
    <property type="entry name" value="AMP-binding"/>
    <property type="match status" value="3"/>
</dbReference>
<comment type="caution">
    <text evidence="6">The sequence shown here is derived from an EMBL/GenBank/DDBJ whole genome shotgun (WGS) entry which is preliminary data.</text>
</comment>
<dbReference type="PROSITE" id="PS00455">
    <property type="entry name" value="AMP_BINDING"/>
    <property type="match status" value="3"/>
</dbReference>
<dbReference type="GO" id="GO:0016874">
    <property type="term" value="F:ligase activity"/>
    <property type="evidence" value="ECO:0007669"/>
    <property type="project" value="UniProtKB-KW"/>
</dbReference>
<proteinExistence type="predicted"/>
<feature type="domain" description="Carrier" evidence="5">
    <location>
        <begin position="3028"/>
        <end position="3105"/>
    </location>
</feature>
<dbReference type="GO" id="GO:0031177">
    <property type="term" value="F:phosphopantetheine binding"/>
    <property type="evidence" value="ECO:0007669"/>
    <property type="project" value="InterPro"/>
</dbReference>
<dbReference type="InterPro" id="IPR042099">
    <property type="entry name" value="ANL_N_sf"/>
</dbReference>
<dbReference type="SUPFAM" id="SSF47336">
    <property type="entry name" value="ACP-like"/>
    <property type="match status" value="3"/>
</dbReference>
<dbReference type="InterPro" id="IPR020806">
    <property type="entry name" value="PKS_PP-bd"/>
</dbReference>
<dbReference type="Gene3D" id="3.30.300.30">
    <property type="match status" value="3"/>
</dbReference>
<dbReference type="Gene3D" id="1.10.1200.10">
    <property type="entry name" value="ACP-like"/>
    <property type="match status" value="2"/>
</dbReference>
<organism evidence="6 7">
    <name type="scientific">Fusarium torreyae</name>
    <dbReference type="NCBI Taxonomy" id="1237075"/>
    <lineage>
        <taxon>Eukaryota</taxon>
        <taxon>Fungi</taxon>
        <taxon>Dikarya</taxon>
        <taxon>Ascomycota</taxon>
        <taxon>Pezizomycotina</taxon>
        <taxon>Sordariomycetes</taxon>
        <taxon>Hypocreomycetidae</taxon>
        <taxon>Hypocreales</taxon>
        <taxon>Nectriaceae</taxon>
        <taxon>Fusarium</taxon>
    </lineage>
</organism>
<dbReference type="Pfam" id="PF13193">
    <property type="entry name" value="AMP-binding_C"/>
    <property type="match status" value="1"/>
</dbReference>